<keyword evidence="5" id="KW-0560">Oxidoreductase</keyword>
<proteinExistence type="inferred from homology"/>
<dbReference type="GO" id="GO:0019478">
    <property type="term" value="P:D-amino acid catabolic process"/>
    <property type="evidence" value="ECO:0007669"/>
    <property type="project" value="TreeGrafter"/>
</dbReference>
<feature type="compositionally biased region" description="Basic and acidic residues" evidence="7">
    <location>
        <begin position="395"/>
        <end position="419"/>
    </location>
</feature>
<dbReference type="AlphaFoldDB" id="A0AAN8E7N8"/>
<keyword evidence="4 6" id="KW-0274">FAD</keyword>
<feature type="region of interest" description="Disordered" evidence="7">
    <location>
        <begin position="391"/>
        <end position="419"/>
    </location>
</feature>
<comment type="similarity">
    <text evidence="2">Belongs to the DAMOX/DASOX family.</text>
</comment>
<comment type="cofactor">
    <cofactor evidence="1 6">
        <name>FAD</name>
        <dbReference type="ChEBI" id="CHEBI:57692"/>
    </cofactor>
</comment>
<organism evidence="9 10">
    <name type="scientific">Knufia fluminis</name>
    <dbReference type="NCBI Taxonomy" id="191047"/>
    <lineage>
        <taxon>Eukaryota</taxon>
        <taxon>Fungi</taxon>
        <taxon>Dikarya</taxon>
        <taxon>Ascomycota</taxon>
        <taxon>Pezizomycotina</taxon>
        <taxon>Eurotiomycetes</taxon>
        <taxon>Chaetothyriomycetidae</taxon>
        <taxon>Chaetothyriales</taxon>
        <taxon>Trichomeriaceae</taxon>
        <taxon>Knufia</taxon>
    </lineage>
</organism>
<feature type="binding site" evidence="6">
    <location>
        <position position="331"/>
    </location>
    <ligand>
        <name>D-dopa</name>
        <dbReference type="ChEBI" id="CHEBI:149689"/>
    </ligand>
</feature>
<protein>
    <recommendedName>
        <fullName evidence="8">FAD dependent oxidoreductase domain-containing protein</fullName>
    </recommendedName>
</protein>
<evidence type="ECO:0000256" key="7">
    <source>
        <dbReference type="SAM" id="MobiDB-lite"/>
    </source>
</evidence>
<feature type="domain" description="FAD dependent oxidoreductase" evidence="8">
    <location>
        <begin position="88"/>
        <end position="379"/>
    </location>
</feature>
<dbReference type="GO" id="GO:0003884">
    <property type="term" value="F:D-amino-acid oxidase activity"/>
    <property type="evidence" value="ECO:0007669"/>
    <property type="project" value="InterPro"/>
</dbReference>
<dbReference type="InterPro" id="IPR006076">
    <property type="entry name" value="FAD-dep_OxRdtase"/>
</dbReference>
<evidence type="ECO:0000313" key="9">
    <source>
        <dbReference type="EMBL" id="KAK5948029.1"/>
    </source>
</evidence>
<dbReference type="Pfam" id="PF01266">
    <property type="entry name" value="DAO"/>
    <property type="match status" value="1"/>
</dbReference>
<evidence type="ECO:0000259" key="8">
    <source>
        <dbReference type="Pfam" id="PF01266"/>
    </source>
</evidence>
<dbReference type="SUPFAM" id="SSF54373">
    <property type="entry name" value="FAD-linked reductases, C-terminal domain"/>
    <property type="match status" value="1"/>
</dbReference>
<dbReference type="PANTHER" id="PTHR11530">
    <property type="entry name" value="D-AMINO ACID OXIDASE"/>
    <property type="match status" value="1"/>
</dbReference>
<dbReference type="Gene3D" id="3.40.50.720">
    <property type="entry name" value="NAD(P)-binding Rossmann-like Domain"/>
    <property type="match status" value="1"/>
</dbReference>
<evidence type="ECO:0000256" key="2">
    <source>
        <dbReference type="ARBA" id="ARBA00006730"/>
    </source>
</evidence>
<dbReference type="GO" id="GO:0071949">
    <property type="term" value="F:FAD binding"/>
    <property type="evidence" value="ECO:0007669"/>
    <property type="project" value="InterPro"/>
</dbReference>
<dbReference type="EMBL" id="JAKLMC020000055">
    <property type="protein sequence ID" value="KAK5948029.1"/>
    <property type="molecule type" value="Genomic_DNA"/>
</dbReference>
<comment type="caution">
    <text evidence="9">The sequence shown here is derived from an EMBL/GenBank/DDBJ whole genome shotgun (WGS) entry which is preliminary data.</text>
</comment>
<sequence>MESTIPVHPNLTLRMWRDLTPLPFPLRPANKTSPHVLIIGGGWASIVDHITSQIAGALWEYPPAVCGQHEGKVSLEESKRWSMVSYHCYAAIAEDPELAKKSGIEMKQGRFYFPTRLEDDHEQYCKMQEIMASGVKGFRRYPSFDLENQNVIAKNQKIEDMYEIDSPMIDSDQGMQWLMKLVQDKGGLLRSETIHGALLEQESELLERFQADVIVNATGLGAQELAGDDTCYPVRGALVRVVNDGLHFPRVTQAHTVSADVSGAANEIVFIVPRSDNTLLLGGIAEDKVGDTNLILDSPVIKEMRQRCVDFIPLLENAKLHPSYPLAVGLRPFRGGNVRVERELRKSAKAGNGKPSRIVHSYGQGGAGWTLAFGCAADICTLVEEAIADAPPRSLADDATKQASTDKEPKHDQPLRARL</sequence>
<evidence type="ECO:0000256" key="1">
    <source>
        <dbReference type="ARBA" id="ARBA00001974"/>
    </source>
</evidence>
<dbReference type="Gene3D" id="3.30.9.10">
    <property type="entry name" value="D-Amino Acid Oxidase, subunit A, domain 2"/>
    <property type="match status" value="1"/>
</dbReference>
<name>A0AAN8E7N8_9EURO</name>
<evidence type="ECO:0000256" key="4">
    <source>
        <dbReference type="ARBA" id="ARBA00022827"/>
    </source>
</evidence>
<dbReference type="SUPFAM" id="SSF51971">
    <property type="entry name" value="Nucleotide-binding domain"/>
    <property type="match status" value="1"/>
</dbReference>
<keyword evidence="3" id="KW-0285">Flavoprotein</keyword>
<keyword evidence="10" id="KW-1185">Reference proteome</keyword>
<feature type="binding site" evidence="6">
    <location>
        <position position="366"/>
    </location>
    <ligand>
        <name>D-dopa</name>
        <dbReference type="ChEBI" id="CHEBI:149689"/>
    </ligand>
</feature>
<dbReference type="InterPro" id="IPR023209">
    <property type="entry name" value="DAO"/>
</dbReference>
<evidence type="ECO:0000256" key="5">
    <source>
        <dbReference type="ARBA" id="ARBA00023002"/>
    </source>
</evidence>
<feature type="binding site" evidence="6">
    <location>
        <begin position="51"/>
        <end position="52"/>
    </location>
    <ligand>
        <name>FAD</name>
        <dbReference type="ChEBI" id="CHEBI:57692"/>
    </ligand>
</feature>
<evidence type="ECO:0000313" key="10">
    <source>
        <dbReference type="Proteomes" id="UP001316803"/>
    </source>
</evidence>
<dbReference type="PIRSF" id="PIRSF000189">
    <property type="entry name" value="D-aa_oxidase"/>
    <property type="match status" value="1"/>
</dbReference>
<feature type="binding site" evidence="6">
    <location>
        <begin position="365"/>
        <end position="370"/>
    </location>
    <ligand>
        <name>FAD</name>
        <dbReference type="ChEBI" id="CHEBI:57692"/>
    </ligand>
</feature>
<evidence type="ECO:0000256" key="6">
    <source>
        <dbReference type="PIRSR" id="PIRSR000189-1"/>
    </source>
</evidence>
<dbReference type="Proteomes" id="UP001316803">
    <property type="component" value="Unassembled WGS sequence"/>
</dbReference>
<gene>
    <name evidence="9" type="ORF">OHC33_010957</name>
</gene>
<feature type="binding site" evidence="6">
    <location>
        <position position="218"/>
    </location>
    <ligand>
        <name>FAD</name>
        <dbReference type="ChEBI" id="CHEBI:57692"/>
    </ligand>
</feature>
<dbReference type="PANTHER" id="PTHR11530:SF25">
    <property type="entry name" value="FAD DEPENDENT OXIDOREDUCTASE DOMAIN-CONTAINING PROTEIN"/>
    <property type="match status" value="1"/>
</dbReference>
<evidence type="ECO:0000256" key="3">
    <source>
        <dbReference type="ARBA" id="ARBA00022630"/>
    </source>
</evidence>
<accession>A0AAN8E7N8</accession>
<reference evidence="9 10" key="1">
    <citation type="submission" date="2022-12" db="EMBL/GenBank/DDBJ databases">
        <title>Genomic features and morphological characterization of a novel Knufia sp. strain isolated from spacecraft assembly facility.</title>
        <authorList>
            <person name="Teixeira M."/>
            <person name="Chander A.M."/>
            <person name="Stajich J.E."/>
            <person name="Venkateswaran K."/>
        </authorList>
    </citation>
    <scope>NUCLEOTIDE SEQUENCE [LARGE SCALE GENOMIC DNA]</scope>
    <source>
        <strain evidence="9 10">FJI-L2-BK-P2</strain>
    </source>
</reference>
<dbReference type="GO" id="GO:0005737">
    <property type="term" value="C:cytoplasm"/>
    <property type="evidence" value="ECO:0007669"/>
    <property type="project" value="TreeGrafter"/>
</dbReference>